<dbReference type="InterPro" id="IPR011098">
    <property type="entry name" value="G5_dom"/>
</dbReference>
<dbReference type="AlphaFoldDB" id="A0A9D2U057"/>
<feature type="domain" description="G5" evidence="3">
    <location>
        <begin position="374"/>
        <end position="451"/>
    </location>
</feature>
<dbReference type="Proteomes" id="UP000823851">
    <property type="component" value="Unassembled WGS sequence"/>
</dbReference>
<dbReference type="Pfam" id="PF07501">
    <property type="entry name" value="G5"/>
    <property type="match status" value="1"/>
</dbReference>
<comment type="caution">
    <text evidence="4">The sequence shown here is derived from an EMBL/GenBank/DDBJ whole genome shotgun (WGS) entry which is preliminary data.</text>
</comment>
<protein>
    <submittedName>
        <fullName evidence="4">VanW family protein</fullName>
    </submittedName>
</protein>
<dbReference type="PANTHER" id="PTHR35788">
    <property type="entry name" value="EXPORTED PROTEIN-RELATED"/>
    <property type="match status" value="1"/>
</dbReference>
<evidence type="ECO:0000313" key="5">
    <source>
        <dbReference type="Proteomes" id="UP000823851"/>
    </source>
</evidence>
<feature type="chain" id="PRO_5039017071" evidence="2">
    <location>
        <begin position="22"/>
        <end position="533"/>
    </location>
</feature>
<dbReference type="EMBL" id="DWUW01000165">
    <property type="protein sequence ID" value="HJD31469.1"/>
    <property type="molecule type" value="Genomic_DNA"/>
</dbReference>
<dbReference type="InterPro" id="IPR052913">
    <property type="entry name" value="Glycopeptide_resist_protein"/>
</dbReference>
<name>A0A9D2U057_9FIRM</name>
<dbReference type="SMART" id="SM01208">
    <property type="entry name" value="G5"/>
    <property type="match status" value="1"/>
</dbReference>
<evidence type="ECO:0000256" key="2">
    <source>
        <dbReference type="SAM" id="SignalP"/>
    </source>
</evidence>
<organism evidence="4 5">
    <name type="scientific">Candidatus Eisenbergiella stercorigallinarum</name>
    <dbReference type="NCBI Taxonomy" id="2838557"/>
    <lineage>
        <taxon>Bacteria</taxon>
        <taxon>Bacillati</taxon>
        <taxon>Bacillota</taxon>
        <taxon>Clostridia</taxon>
        <taxon>Lachnospirales</taxon>
        <taxon>Lachnospiraceae</taxon>
        <taxon>Eisenbergiella</taxon>
    </lineage>
</organism>
<sequence>MKKWLGALAFLLMLGMGSAASDISVQAQARPDDTIKEGVYAGEVSLAGMTQAQALEAVQAYVDSLGSSVITLNVVDGNTVTATAAELGMSWSNQDLVSEAVNLGKSGNVVARYKAVKDLAHENKVYDIAFAFDRAAIASLIENNCAQYNVEAIDAHLTRENGKFVIEEGQTGIVIDNAASETAVYDYLTTQWGGGDASVDLVVTEEEPQGNAEDLALVKDVLGTYTTSYSSSGSDRSANVSNGCKLINGHTVYPGESFSTYEAVKPFTEENGYYMAASYLSGQVVDSIGGGICQVSTTLYNAVLLAELQVDERHNHSMIVTYVKPSMDAAIAESSGKDFVFTNNTEYPIYIEGYTQDKKITFTIYGVETRDSNRKVSYESEVLETISPGAEVIRQDSSQPIGSVSVQSSHTGYKARLWKVVTVDGEEVSREQINSSSYQMTPRTATVGTATDDPNAYNELQAAIATGSIDHVRSVAKALQNGQTTTQQPQTSSGIDPALAAILEGKTPEEQAILIQQYNEQLAQQQQQAGQGQ</sequence>
<reference evidence="4" key="1">
    <citation type="journal article" date="2021" name="PeerJ">
        <title>Extensive microbial diversity within the chicken gut microbiome revealed by metagenomics and culture.</title>
        <authorList>
            <person name="Gilroy R."/>
            <person name="Ravi A."/>
            <person name="Getino M."/>
            <person name="Pursley I."/>
            <person name="Horton D.L."/>
            <person name="Alikhan N.F."/>
            <person name="Baker D."/>
            <person name="Gharbi K."/>
            <person name="Hall N."/>
            <person name="Watson M."/>
            <person name="Adriaenssens E.M."/>
            <person name="Foster-Nyarko E."/>
            <person name="Jarju S."/>
            <person name="Secka A."/>
            <person name="Antonio M."/>
            <person name="Oren A."/>
            <person name="Chaudhuri R.R."/>
            <person name="La Ragione R."/>
            <person name="Hildebrand F."/>
            <person name="Pallen M.J."/>
        </authorList>
    </citation>
    <scope>NUCLEOTIDE SEQUENCE</scope>
    <source>
        <strain evidence="4">ChiHjej8B7-25341</strain>
    </source>
</reference>
<keyword evidence="1 2" id="KW-0732">Signal</keyword>
<dbReference type="PANTHER" id="PTHR35788:SF1">
    <property type="entry name" value="EXPORTED PROTEIN"/>
    <property type="match status" value="1"/>
</dbReference>
<reference evidence="4" key="2">
    <citation type="submission" date="2021-04" db="EMBL/GenBank/DDBJ databases">
        <authorList>
            <person name="Gilroy R."/>
        </authorList>
    </citation>
    <scope>NUCLEOTIDE SEQUENCE</scope>
    <source>
        <strain evidence="4">ChiHjej8B7-25341</strain>
    </source>
</reference>
<accession>A0A9D2U057</accession>
<evidence type="ECO:0000256" key="1">
    <source>
        <dbReference type="ARBA" id="ARBA00022729"/>
    </source>
</evidence>
<evidence type="ECO:0000313" key="4">
    <source>
        <dbReference type="EMBL" id="HJD31469.1"/>
    </source>
</evidence>
<feature type="signal peptide" evidence="2">
    <location>
        <begin position="1"/>
        <end position="21"/>
    </location>
</feature>
<dbReference type="InterPro" id="IPR022029">
    <property type="entry name" value="YoaR-like_PG-bd"/>
</dbReference>
<gene>
    <name evidence="4" type="ORF">H9912_05960</name>
</gene>
<proteinExistence type="predicted"/>
<dbReference type="InterPro" id="IPR007391">
    <property type="entry name" value="Vancomycin_resist_VanW"/>
</dbReference>
<evidence type="ECO:0000259" key="3">
    <source>
        <dbReference type="SMART" id="SM01208"/>
    </source>
</evidence>
<dbReference type="Pfam" id="PF12229">
    <property type="entry name" value="PG_binding_4"/>
    <property type="match status" value="1"/>
</dbReference>
<dbReference type="Pfam" id="PF04294">
    <property type="entry name" value="VanW"/>
    <property type="match status" value="1"/>
</dbReference>